<sequence>MNKATAIMYLYPEARTPFDFIVDNDEKGSFISEWNLSAPKPTDDELEAAWEKVQALEYRAKREAEYPPISDQLDIIFHEGIDAWKAKIQAVKDKYPK</sequence>
<name>A0A6J7WJA3_9CAUD</name>
<proteinExistence type="predicted"/>
<accession>A0A6J7WJA3</accession>
<dbReference type="InterPro" id="IPR035950">
    <property type="entry name" value="XkdW-like_sf"/>
</dbReference>
<feature type="domain" description="Bacteriophage SP-beta YorD" evidence="1">
    <location>
        <begin position="4"/>
        <end position="57"/>
    </location>
</feature>
<dbReference type="Gene3D" id="3.30.56.60">
    <property type="entry name" value="XkdW-like"/>
    <property type="match status" value="1"/>
</dbReference>
<dbReference type="Pfam" id="PF09636">
    <property type="entry name" value="XkdW"/>
    <property type="match status" value="1"/>
</dbReference>
<organism evidence="2">
    <name type="scientific">uncultured Caudovirales phage</name>
    <dbReference type="NCBI Taxonomy" id="2100421"/>
    <lineage>
        <taxon>Viruses</taxon>
        <taxon>Duplodnaviria</taxon>
        <taxon>Heunggongvirae</taxon>
        <taxon>Uroviricota</taxon>
        <taxon>Caudoviricetes</taxon>
        <taxon>Peduoviridae</taxon>
        <taxon>Maltschvirus</taxon>
        <taxon>Maltschvirus maltsch</taxon>
    </lineage>
</organism>
<reference evidence="2" key="1">
    <citation type="submission" date="2020-05" db="EMBL/GenBank/DDBJ databases">
        <authorList>
            <person name="Chiriac C."/>
            <person name="Salcher M."/>
            <person name="Ghai R."/>
            <person name="Kavagutti S V."/>
        </authorList>
    </citation>
    <scope>NUCLEOTIDE SEQUENCE</scope>
</reference>
<dbReference type="SUPFAM" id="SSF159865">
    <property type="entry name" value="XkdW-like"/>
    <property type="match status" value="1"/>
</dbReference>
<protein>
    <submittedName>
        <fullName evidence="2">Bacteriophage SP-beta, YorD</fullName>
    </submittedName>
</protein>
<dbReference type="EMBL" id="LR798233">
    <property type="protein sequence ID" value="CAB5212897.1"/>
    <property type="molecule type" value="Genomic_DNA"/>
</dbReference>
<dbReference type="InterPro" id="IPR019094">
    <property type="entry name" value="Phage_SP-beta_YorD"/>
</dbReference>
<gene>
    <name evidence="2" type="ORF">UFOVP191_59</name>
</gene>
<evidence type="ECO:0000259" key="1">
    <source>
        <dbReference type="Pfam" id="PF09636"/>
    </source>
</evidence>
<evidence type="ECO:0000313" key="2">
    <source>
        <dbReference type="EMBL" id="CAB5212897.1"/>
    </source>
</evidence>